<dbReference type="AlphaFoldDB" id="A0A5C7HJ64"/>
<dbReference type="Gene3D" id="3.90.1420.10">
    <property type="entry name" value="Rubisco LSMT, substrate-binding domain"/>
    <property type="match status" value="1"/>
</dbReference>
<dbReference type="SMART" id="SM00317">
    <property type="entry name" value="SET"/>
    <property type="match status" value="1"/>
</dbReference>
<dbReference type="Gene3D" id="3.90.1410.10">
    <property type="entry name" value="set domain protein methyltransferase, domain 1"/>
    <property type="match status" value="1"/>
</dbReference>
<dbReference type="PANTHER" id="PTHR13271:SF116">
    <property type="entry name" value="F21J9.27"/>
    <property type="match status" value="1"/>
</dbReference>
<reference evidence="6" key="1">
    <citation type="journal article" date="2019" name="Gigascience">
        <title>De novo genome assembly of the endangered Acer yangbiense, a plant species with extremely small populations endemic to Yunnan Province, China.</title>
        <authorList>
            <person name="Yang J."/>
            <person name="Wariss H.M."/>
            <person name="Tao L."/>
            <person name="Zhang R."/>
            <person name="Yun Q."/>
            <person name="Hollingsworth P."/>
            <person name="Dao Z."/>
            <person name="Luo G."/>
            <person name="Guo H."/>
            <person name="Ma Y."/>
            <person name="Sun W."/>
        </authorList>
    </citation>
    <scope>NUCLEOTIDE SEQUENCE [LARGE SCALE GENOMIC DNA]</scope>
    <source>
        <strain evidence="6">cv. Malutang</strain>
    </source>
</reference>
<evidence type="ECO:0000256" key="1">
    <source>
        <dbReference type="ARBA" id="ARBA00022603"/>
    </source>
</evidence>
<evidence type="ECO:0000259" key="4">
    <source>
        <dbReference type="PROSITE" id="PS50280"/>
    </source>
</evidence>
<dbReference type="OrthoDB" id="341421at2759"/>
<dbReference type="EMBL" id="VAHF01000008">
    <property type="protein sequence ID" value="TXG57040.1"/>
    <property type="molecule type" value="Genomic_DNA"/>
</dbReference>
<keyword evidence="6" id="KW-1185">Reference proteome</keyword>
<dbReference type="InterPro" id="IPR015353">
    <property type="entry name" value="Rubisco_LSMT_subst-bd"/>
</dbReference>
<proteinExistence type="predicted"/>
<dbReference type="Pfam" id="PF09273">
    <property type="entry name" value="Rubis-subs-bind"/>
    <property type="match status" value="1"/>
</dbReference>
<dbReference type="InterPro" id="IPR046341">
    <property type="entry name" value="SET_dom_sf"/>
</dbReference>
<evidence type="ECO:0000256" key="3">
    <source>
        <dbReference type="ARBA" id="ARBA00022691"/>
    </source>
</evidence>
<dbReference type="FunFam" id="3.90.1410.10:FF:000009">
    <property type="entry name" value="Histone-lysine N-methyltransferase setd3"/>
    <property type="match status" value="1"/>
</dbReference>
<accession>A0A5C7HJ64</accession>
<sequence length="487" mass="54199">MLLTYSMPGQELVCFTLVLISQTSVIYPIKCAASYHTRIVPHPPDLLKWVKREGGFVHQALKISPQQQDDTTYGLGLVASQDIPKGSLLISLPHHIPLKFEADDADSRLSSSVVSTLWEHLAEELWAMKLGLRLLQERAKVGSFWWPYISNLPETYSAPIFFQGEDIKNLQYAPLLYQVNKRCRFLLDFDQAVRRNLESLKPNDHPFGGQEVDASSLGWAMSAVSSRAFRLYGKMTADGTRNNVPMLLPLIDMCNHSFKPNAQILQEEDKENDKSQIKAETDIKQDNPLLLNYGYLSNDFFLLDYGFVIPSNPYDTIELKYDGALLDAASMAAGIPQPNFSSPAAWQQQILSQLNLAGEAPILKVTLGGLEVVEGRLLAALRVLLASDVETVRKHDLNTLKSLSAETPLGIANEVTAFRIIIALCAIALEHFPTKIMEDESLLKQGVSANSELAIQFRIQKKSVIIDVMRNLSGRMKLLSSKDTASA</sequence>
<keyword evidence="2" id="KW-0808">Transferase</keyword>
<dbReference type="PROSITE" id="PS50280">
    <property type="entry name" value="SET"/>
    <property type="match status" value="1"/>
</dbReference>
<dbReference type="CDD" id="cd10527">
    <property type="entry name" value="SET_LSMT"/>
    <property type="match status" value="1"/>
</dbReference>
<feature type="domain" description="SET" evidence="4">
    <location>
        <begin position="59"/>
        <end position="294"/>
    </location>
</feature>
<dbReference type="FunFam" id="3.90.1420.10:FF:000007">
    <property type="entry name" value="SET domain containing protein"/>
    <property type="match status" value="1"/>
</dbReference>
<dbReference type="Proteomes" id="UP000323000">
    <property type="component" value="Chromosome 8"/>
</dbReference>
<dbReference type="Pfam" id="PF00856">
    <property type="entry name" value="SET"/>
    <property type="match status" value="1"/>
</dbReference>
<dbReference type="PANTHER" id="PTHR13271">
    <property type="entry name" value="UNCHARACTERIZED PUTATIVE METHYLTRANSFERASE"/>
    <property type="match status" value="1"/>
</dbReference>
<dbReference type="SUPFAM" id="SSF81822">
    <property type="entry name" value="RuBisCo LSMT C-terminal, substrate-binding domain"/>
    <property type="match status" value="1"/>
</dbReference>
<dbReference type="SUPFAM" id="SSF82199">
    <property type="entry name" value="SET domain"/>
    <property type="match status" value="1"/>
</dbReference>
<dbReference type="InterPro" id="IPR036464">
    <property type="entry name" value="Rubisco_LSMT_subst-bd_sf"/>
</dbReference>
<gene>
    <name evidence="5" type="ORF">EZV62_018353</name>
</gene>
<evidence type="ECO:0000256" key="2">
    <source>
        <dbReference type="ARBA" id="ARBA00022679"/>
    </source>
</evidence>
<keyword evidence="1" id="KW-0489">Methyltransferase</keyword>
<keyword evidence="3" id="KW-0949">S-adenosyl-L-methionine</keyword>
<comment type="caution">
    <text evidence="5">The sequence shown here is derived from an EMBL/GenBank/DDBJ whole genome shotgun (WGS) entry which is preliminary data.</text>
</comment>
<evidence type="ECO:0000313" key="6">
    <source>
        <dbReference type="Proteomes" id="UP000323000"/>
    </source>
</evidence>
<evidence type="ECO:0000313" key="5">
    <source>
        <dbReference type="EMBL" id="TXG57040.1"/>
    </source>
</evidence>
<dbReference type="InterPro" id="IPR001214">
    <property type="entry name" value="SET_dom"/>
</dbReference>
<organism evidence="5 6">
    <name type="scientific">Acer yangbiense</name>
    <dbReference type="NCBI Taxonomy" id="1000413"/>
    <lineage>
        <taxon>Eukaryota</taxon>
        <taxon>Viridiplantae</taxon>
        <taxon>Streptophyta</taxon>
        <taxon>Embryophyta</taxon>
        <taxon>Tracheophyta</taxon>
        <taxon>Spermatophyta</taxon>
        <taxon>Magnoliopsida</taxon>
        <taxon>eudicotyledons</taxon>
        <taxon>Gunneridae</taxon>
        <taxon>Pentapetalae</taxon>
        <taxon>rosids</taxon>
        <taxon>malvids</taxon>
        <taxon>Sapindales</taxon>
        <taxon>Sapindaceae</taxon>
        <taxon>Hippocastanoideae</taxon>
        <taxon>Acereae</taxon>
        <taxon>Acer</taxon>
    </lineage>
</organism>
<dbReference type="GO" id="GO:0032259">
    <property type="term" value="P:methylation"/>
    <property type="evidence" value="ECO:0007669"/>
    <property type="project" value="UniProtKB-KW"/>
</dbReference>
<dbReference type="GO" id="GO:0016279">
    <property type="term" value="F:protein-lysine N-methyltransferase activity"/>
    <property type="evidence" value="ECO:0007669"/>
    <property type="project" value="TreeGrafter"/>
</dbReference>
<name>A0A5C7HJ64_9ROSI</name>
<dbReference type="InterPro" id="IPR050600">
    <property type="entry name" value="SETD3_SETD6_MTase"/>
</dbReference>
<protein>
    <recommendedName>
        <fullName evidence="4">SET domain-containing protein</fullName>
    </recommendedName>
</protein>